<dbReference type="EMBL" id="CAADAN010000005">
    <property type="protein sequence ID" value="VFD31962.1"/>
    <property type="molecule type" value="Genomic_DNA"/>
</dbReference>
<protein>
    <submittedName>
        <fullName evidence="2 5">Transcriptional regulator, activator Mor</fullName>
    </submittedName>
</protein>
<evidence type="ECO:0000259" key="1">
    <source>
        <dbReference type="Pfam" id="PF08765"/>
    </source>
</evidence>
<organism evidence="2">
    <name type="scientific">Clostridioides difficile</name>
    <name type="common">Peptoclostridium difficile</name>
    <dbReference type="NCBI Taxonomy" id="1496"/>
    <lineage>
        <taxon>Bacteria</taxon>
        <taxon>Bacillati</taxon>
        <taxon>Bacillota</taxon>
        <taxon>Clostridia</taxon>
        <taxon>Peptostreptococcales</taxon>
        <taxon>Peptostreptococcaceae</taxon>
        <taxon>Clostridioides</taxon>
    </lineage>
</organism>
<feature type="domain" description="Mor transcription activator" evidence="1">
    <location>
        <begin position="13"/>
        <end position="82"/>
    </location>
</feature>
<accession>A0A031WFA2</accession>
<proteinExistence type="predicted"/>
<dbReference type="Proteomes" id="UP000411588">
    <property type="component" value="Unassembled WGS sequence"/>
</dbReference>
<evidence type="ECO:0000313" key="6">
    <source>
        <dbReference type="Proteomes" id="UP000411588"/>
    </source>
</evidence>
<gene>
    <name evidence="4" type="ORF">BN1095_570017</name>
    <name evidence="2" type="ORF">BN1096_270017</name>
    <name evidence="3" type="ORF">BN1097_260018</name>
    <name evidence="5" type="ORF">SAMEA1402399_01882</name>
</gene>
<evidence type="ECO:0000313" key="4">
    <source>
        <dbReference type="EMBL" id="CDT56986.1"/>
    </source>
</evidence>
<dbReference type="RefSeq" id="WP_009895643.1">
    <property type="nucleotide sequence ID" value="NZ_BAABSG010000009.1"/>
</dbReference>
<dbReference type="Pfam" id="PF08765">
    <property type="entry name" value="Mor"/>
    <property type="match status" value="1"/>
</dbReference>
<dbReference type="PATRIC" id="fig|1496.1373.peg.3378"/>
<dbReference type="InterPro" id="IPR009057">
    <property type="entry name" value="Homeodomain-like_sf"/>
</dbReference>
<evidence type="ECO:0000313" key="3">
    <source>
        <dbReference type="EMBL" id="CDS84386.1"/>
    </source>
</evidence>
<dbReference type="Gene3D" id="1.10.10.60">
    <property type="entry name" value="Homeodomain-like"/>
    <property type="match status" value="1"/>
</dbReference>
<dbReference type="SUPFAM" id="SSF46689">
    <property type="entry name" value="Homeodomain-like"/>
    <property type="match status" value="1"/>
</dbReference>
<dbReference type="EMBL" id="LK932477">
    <property type="protein sequence ID" value="CDS83946.1"/>
    <property type="molecule type" value="Genomic_DNA"/>
</dbReference>
<reference evidence="2" key="1">
    <citation type="submission" date="2014-07" db="EMBL/GenBank/DDBJ databases">
        <authorList>
            <person name="Monot Marc"/>
        </authorList>
    </citation>
    <scope>NUCLEOTIDE SEQUENCE</scope>
    <source>
        <strain evidence="4">7032989</strain>
        <strain evidence="3">7032994</strain>
    </source>
</reference>
<dbReference type="EMBL" id="LK932361">
    <property type="protein sequence ID" value="CDS84386.1"/>
    <property type="molecule type" value="Genomic_DNA"/>
</dbReference>
<reference evidence="5 6" key="2">
    <citation type="submission" date="2019-02" db="EMBL/GenBank/DDBJ databases">
        <authorList>
            <consortium name="Pathogen Informatics"/>
        </authorList>
    </citation>
    <scope>NUCLEOTIDE SEQUENCE [LARGE SCALE GENOMIC DNA]</scope>
    <source>
        <strain evidence="5">Clo34</strain>
        <strain evidence="6">clo34</strain>
    </source>
</reference>
<dbReference type="EMBL" id="LK933260">
    <property type="protein sequence ID" value="CDT56986.1"/>
    <property type="molecule type" value="Genomic_DNA"/>
</dbReference>
<dbReference type="AlphaFoldDB" id="A0A031WFA2"/>
<evidence type="ECO:0000313" key="5">
    <source>
        <dbReference type="EMBL" id="VFD31962.1"/>
    </source>
</evidence>
<dbReference type="KEGG" id="pdf:CD630DERM_06240"/>
<evidence type="ECO:0000313" key="2">
    <source>
        <dbReference type="EMBL" id="CDS83946.1"/>
    </source>
</evidence>
<dbReference type="InterPro" id="IPR014875">
    <property type="entry name" value="Mor_transcription_activator"/>
</dbReference>
<dbReference type="GeneID" id="66353119"/>
<sequence>MKIKVEDIPVQFHAMVEIIGIDKFIEVAKLYGGTNTYIPTYKGLFRYARNRDIVKQFNGVNHNELAIRYNMCVSNIKRILNENSV</sequence>
<name>A0A031WFA2_CLODI</name>